<dbReference type="Proteomes" id="UP000294530">
    <property type="component" value="Unassembled WGS sequence"/>
</dbReference>
<feature type="transmembrane region" description="Helical" evidence="1">
    <location>
        <begin position="156"/>
        <end position="176"/>
    </location>
</feature>
<feature type="transmembrane region" description="Helical" evidence="1">
    <location>
        <begin position="486"/>
        <end position="507"/>
    </location>
</feature>
<dbReference type="RefSeq" id="XP_067821430.1">
    <property type="nucleotide sequence ID" value="XM_067964967.1"/>
</dbReference>
<comment type="caution">
    <text evidence="2">The sequence shown here is derived from an EMBL/GenBank/DDBJ whole genome shotgun (WGS) entry which is preliminary data.</text>
</comment>
<keyword evidence="1" id="KW-0812">Transmembrane</keyword>
<dbReference type="Pfam" id="PF07690">
    <property type="entry name" value="MFS_1"/>
    <property type="match status" value="1"/>
</dbReference>
<protein>
    <recommendedName>
        <fullName evidence="4">Major Facilitator Superfamily (MFS)</fullName>
    </recommendedName>
</protein>
<name>A0A976IHJ9_BRELC</name>
<accession>A0A976IHJ9</accession>
<feature type="transmembrane region" description="Helical" evidence="1">
    <location>
        <begin position="413"/>
        <end position="437"/>
    </location>
</feature>
<dbReference type="EMBL" id="SHOA02000012">
    <property type="protein sequence ID" value="TDH71931.1"/>
    <property type="molecule type" value="Genomic_DNA"/>
</dbReference>
<feature type="transmembrane region" description="Helical" evidence="1">
    <location>
        <begin position="104"/>
        <end position="123"/>
    </location>
</feature>
<dbReference type="KEGG" id="blac:94350638"/>
<dbReference type="GO" id="GO:0022857">
    <property type="term" value="F:transmembrane transporter activity"/>
    <property type="evidence" value="ECO:0007669"/>
    <property type="project" value="InterPro"/>
</dbReference>
<evidence type="ECO:0008006" key="4">
    <source>
        <dbReference type="Google" id="ProtNLM"/>
    </source>
</evidence>
<keyword evidence="1" id="KW-0472">Membrane</keyword>
<dbReference type="AlphaFoldDB" id="A0A976IHJ9"/>
<dbReference type="InterPro" id="IPR036259">
    <property type="entry name" value="MFS_trans_sf"/>
</dbReference>
<sequence>MSEKEITEKACFEVIQSKLTSHWTVTLKPCSPEQYDAEEWLFTFYLGNDRYCSVRCLRFSRWYLFLASFLIQFCIGSLYSWSVFNEPIDEHVYNNPKAGLTVNAFYIAVGIFGSTTAIMGPWIERNGPRYGVVLGTSSFLLGHLIVALGVAQKAIAAIYIGYGVFCGFGMGLCYIAPVSTLQKWFPDYRGTAAGFAVAGYGAGAVVWAKVYRPCIEKVGLSSTFFVVGCVMATTMYICAIVLRTPHPEFTVGGLNMHGEFVDESASYTDAAVPQYKHRLGSAASENEVDFIISANSQIRKLALIDAIKSPDFLCMYAMFFANQIYGLVVLSKLSNMCTDIFGKTGDEAANIVSINGLFNCFGRLFFSLVSDLMARNLNMEHAFARKCVFYTTMTLQLIIVGTTPWLIRKTQYTAFVAEIFILTASYGGGFGTIPAFLTDMFGAYNIGAMHGLILTAWSIGGVVGGITFNEAYSKNIEAGSTIPEAYIATVHDIFIIIIAGLVTLMMVRTNSMDRFEPGYHFSICGRRIIG</sequence>
<feature type="transmembrane region" description="Helical" evidence="1">
    <location>
        <begin position="62"/>
        <end position="84"/>
    </location>
</feature>
<keyword evidence="3" id="KW-1185">Reference proteome</keyword>
<reference evidence="2 3" key="1">
    <citation type="journal article" date="2021" name="Genome Biol.">
        <title>AFLAP: assembly-free linkage analysis pipeline using k-mers from genome sequencing data.</title>
        <authorList>
            <person name="Fletcher K."/>
            <person name="Zhang L."/>
            <person name="Gil J."/>
            <person name="Han R."/>
            <person name="Cavanaugh K."/>
            <person name="Michelmore R."/>
        </authorList>
    </citation>
    <scope>NUCLEOTIDE SEQUENCE [LARGE SCALE GENOMIC DNA]</scope>
    <source>
        <strain evidence="2 3">SF5</strain>
    </source>
</reference>
<dbReference type="SUPFAM" id="SSF103473">
    <property type="entry name" value="MFS general substrate transporter"/>
    <property type="match status" value="1"/>
</dbReference>
<feature type="transmembrane region" description="Helical" evidence="1">
    <location>
        <begin position="188"/>
        <end position="208"/>
    </location>
</feature>
<evidence type="ECO:0000313" key="2">
    <source>
        <dbReference type="EMBL" id="TDH71931.1"/>
    </source>
</evidence>
<feature type="transmembrane region" description="Helical" evidence="1">
    <location>
        <begin position="444"/>
        <end position="466"/>
    </location>
</feature>
<feature type="transmembrane region" description="Helical" evidence="1">
    <location>
        <begin position="348"/>
        <end position="366"/>
    </location>
</feature>
<feature type="transmembrane region" description="Helical" evidence="1">
    <location>
        <begin position="220"/>
        <end position="242"/>
    </location>
</feature>
<dbReference type="InterPro" id="IPR011701">
    <property type="entry name" value="MFS"/>
</dbReference>
<dbReference type="GeneID" id="94350638"/>
<proteinExistence type="predicted"/>
<dbReference type="PANTHER" id="PTHR11360:SF317">
    <property type="entry name" value="MAJOR FACILITATOR SUPERFAMILY (MFS) PROFILE DOMAIN-CONTAINING PROTEIN-RELATED"/>
    <property type="match status" value="1"/>
</dbReference>
<feature type="transmembrane region" description="Helical" evidence="1">
    <location>
        <begin position="387"/>
        <end position="407"/>
    </location>
</feature>
<feature type="transmembrane region" description="Helical" evidence="1">
    <location>
        <begin position="130"/>
        <end position="150"/>
    </location>
</feature>
<organism evidence="2 3">
    <name type="scientific">Bremia lactucae</name>
    <name type="common">Lettuce downy mildew</name>
    <dbReference type="NCBI Taxonomy" id="4779"/>
    <lineage>
        <taxon>Eukaryota</taxon>
        <taxon>Sar</taxon>
        <taxon>Stramenopiles</taxon>
        <taxon>Oomycota</taxon>
        <taxon>Peronosporomycetes</taxon>
        <taxon>Peronosporales</taxon>
        <taxon>Peronosporaceae</taxon>
        <taxon>Bremia</taxon>
    </lineage>
</organism>
<evidence type="ECO:0000256" key="1">
    <source>
        <dbReference type="SAM" id="Phobius"/>
    </source>
</evidence>
<dbReference type="InterPro" id="IPR050327">
    <property type="entry name" value="Proton-linked_MCT"/>
</dbReference>
<dbReference type="PANTHER" id="PTHR11360">
    <property type="entry name" value="MONOCARBOXYLATE TRANSPORTER"/>
    <property type="match status" value="1"/>
</dbReference>
<evidence type="ECO:0000313" key="3">
    <source>
        <dbReference type="Proteomes" id="UP000294530"/>
    </source>
</evidence>
<dbReference type="CDD" id="cd17353">
    <property type="entry name" value="MFS_OFA_like"/>
    <property type="match status" value="1"/>
</dbReference>
<dbReference type="Gene3D" id="1.20.1250.20">
    <property type="entry name" value="MFS general substrate transporter like domains"/>
    <property type="match status" value="2"/>
</dbReference>
<keyword evidence="1" id="KW-1133">Transmembrane helix</keyword>
<gene>
    <name evidence="2" type="ORF">CCR75_006902</name>
</gene>
<dbReference type="OrthoDB" id="410267at2759"/>